<organism evidence="3 4">
    <name type="scientific">Purpureocillium lilacinum</name>
    <name type="common">Paecilomyces lilacinus</name>
    <dbReference type="NCBI Taxonomy" id="33203"/>
    <lineage>
        <taxon>Eukaryota</taxon>
        <taxon>Fungi</taxon>
        <taxon>Dikarya</taxon>
        <taxon>Ascomycota</taxon>
        <taxon>Pezizomycotina</taxon>
        <taxon>Sordariomycetes</taxon>
        <taxon>Hypocreomycetidae</taxon>
        <taxon>Hypocreales</taxon>
        <taxon>Ophiocordycipitaceae</taxon>
        <taxon>Purpureocillium</taxon>
    </lineage>
</organism>
<gene>
    <name evidence="3" type="ORF">PCL_03088</name>
    <name evidence="2" type="ORF">Purlil1_527</name>
</gene>
<dbReference type="Proteomes" id="UP000245956">
    <property type="component" value="Unassembled WGS sequence"/>
</dbReference>
<reference evidence="2" key="3">
    <citation type="submission" date="2023-11" db="EMBL/GenBank/DDBJ databases">
        <authorList>
            <person name="Beijen E."/>
            <person name="Ohm R.A."/>
        </authorList>
    </citation>
    <scope>NUCLEOTIDE SEQUENCE</scope>
    <source>
        <strain evidence="2">CBS 150709</strain>
    </source>
</reference>
<dbReference type="AlphaFoldDB" id="A0A2U3DYH7"/>
<feature type="compositionally biased region" description="Polar residues" evidence="1">
    <location>
        <begin position="753"/>
        <end position="763"/>
    </location>
</feature>
<name>A0A2U3DYH7_PURLI</name>
<dbReference type="EMBL" id="LCWV01000019">
    <property type="protein sequence ID" value="PWI67320.1"/>
    <property type="molecule type" value="Genomic_DNA"/>
</dbReference>
<feature type="region of interest" description="Disordered" evidence="1">
    <location>
        <begin position="719"/>
        <end position="767"/>
    </location>
</feature>
<evidence type="ECO:0000313" key="4">
    <source>
        <dbReference type="Proteomes" id="UP000245956"/>
    </source>
</evidence>
<feature type="compositionally biased region" description="Polar residues" evidence="1">
    <location>
        <begin position="1164"/>
        <end position="1174"/>
    </location>
</feature>
<protein>
    <recommendedName>
        <fullName evidence="6">Gastric mucin-like protein</fullName>
    </recommendedName>
</protein>
<dbReference type="Proteomes" id="UP001287286">
    <property type="component" value="Unassembled WGS sequence"/>
</dbReference>
<reference evidence="2 5" key="4">
    <citation type="journal article" date="2024" name="Microbiol. Resour. Announc.">
        <title>Genome annotations for the ascomycete fungi Trichoderma harzianum, Trichoderma aggressivum, and Purpureocillium lilacinum.</title>
        <authorList>
            <person name="Beijen E.P.W."/>
            <person name="Ohm R.A."/>
        </authorList>
    </citation>
    <scope>NUCLEOTIDE SEQUENCE [LARGE SCALE GENOMIC DNA]</scope>
    <source>
        <strain evidence="2 5">CBS 150709</strain>
    </source>
</reference>
<feature type="region of interest" description="Disordered" evidence="1">
    <location>
        <begin position="505"/>
        <end position="530"/>
    </location>
</feature>
<sequence>MGLGAELHEGWRHHIGGLLGPPSVCHVDRDLWESAAAPTKFVKRGGRSPTLSSVMAAADIRGRRWLGSGAETPRSCTSYQRQRDSDDASCLTAAVRRIFDPSHTLRQPPRQAAGRRACCVSWGSWRKGHFQSQRLAPAAEGPLVGPADWRRPVVVRARAFLVGTRFSFTAVVFRLSTKHPVTSRFDVILIFLHILCNGTVLVHSRSIDAAVEFAVALPAFSGATHWRQSQQYLRLNLAFGTTQMASKTSGPLGSVVAFEGRPDTISTQLRLLPTSSQVLILPSVRCYLPAENPEQPFDARAYVRQVHDALVARNDAARAFLQGSTPSNKRLVFMNGGTPSAQALCIRTIMTHETGGNKAEAGAVFDDLIKDGLAGLEHNRNASHKRNTFGYSQYGSDLGDLEDPITRAMRAADALDRQTANLQPAEGLDLALFTRQRSSSLPMYGYSDEFGDAAPFFVFGARRESQASEAGMAPATPKTPSLTVAQREEPIQRLNRLVRLSTTSYPNSPSCVGETYQPKPSQERSEADIPSPVSDVFSIRTQDNVIYGEASLLDVRSSICRGPVTRVKSLDRIYPSSPKFRDLGIPSESWLAEPETPKASRPQSLMVIASDRDGTIGRLSTIEQPRTVIVRSRLPVVQMAPVPENKKRVKKPSRASSTYIDRGTDAVTSPTLQFQPVFTCTEDLVVYLKDGSPDGVLEAAINAFKDGRYPLLSHSPTASECGHAAKSLPGTPDFDSPRDQETSSIRVSEENTEGLQTAPTSASGEDYDPFAYMQPTWQPRKLSLVAPKVTIVRPPTPIQTPPPNVTAVEQEQKFHEFTVAANQTAVAVQNSLRSILGEYFPPDTEGYHQFQFSLLPELDGMWKPIFRTFDPESPQFGDGRVHQILAIGSQQGVKKEYSSAITGRLEKLGSKSSDLGRADRLDFRYLLANAMQAFTAQPLANQTSDNPFTNPYLLATLIVPHLETYLALHSEVRYLLLQYPPEHFKTVLALQKLVGVELMKVAQIVDSDSKDNLPFTHIRGASMGTKTEASPAKRSSPSPRSSFDTPVSKANYLLTSTASDKDIATFVSTVWNILMDDSCSETTEPVAEKVSKRKAKPSPLRLKENLKAFPAVGPQSPLSPRTVTILQPGPASAASTLRPPSASGTVKTFRSIRSRQSRRANGNYAPSHTETASIMTYDPNEDSDYDVEERRLMPLFMRKSPTLKPSSRKALKFLGLA</sequence>
<feature type="compositionally biased region" description="Low complexity" evidence="1">
    <location>
        <begin position="1029"/>
        <end position="1042"/>
    </location>
</feature>
<evidence type="ECO:0000313" key="5">
    <source>
        <dbReference type="Proteomes" id="UP001287286"/>
    </source>
</evidence>
<reference evidence="3" key="1">
    <citation type="submission" date="2015-05" db="EMBL/GenBank/DDBJ databases">
        <authorList>
            <person name="Wang D.B."/>
            <person name="Wang M."/>
        </authorList>
    </citation>
    <scope>NUCLEOTIDE SEQUENCE</scope>
    <source>
        <strain evidence="3">36-1</strain>
    </source>
</reference>
<evidence type="ECO:0000256" key="1">
    <source>
        <dbReference type="SAM" id="MobiDB-lite"/>
    </source>
</evidence>
<feature type="region of interest" description="Disordered" evidence="1">
    <location>
        <begin position="1130"/>
        <end position="1182"/>
    </location>
</feature>
<proteinExistence type="predicted"/>
<evidence type="ECO:0008006" key="6">
    <source>
        <dbReference type="Google" id="ProtNLM"/>
    </source>
</evidence>
<reference evidence="3 4" key="2">
    <citation type="journal article" date="2016" name="Front. Microbiol.">
        <title>Genome and transcriptome sequences reveal the specific parasitism of the nematophagous Purpureocillium lilacinum 36-1.</title>
        <authorList>
            <person name="Xie J."/>
            <person name="Li S."/>
            <person name="Mo C."/>
            <person name="Xiao X."/>
            <person name="Peng D."/>
            <person name="Wang G."/>
            <person name="Xiao Y."/>
        </authorList>
    </citation>
    <scope>NUCLEOTIDE SEQUENCE [LARGE SCALE GENOMIC DNA]</scope>
    <source>
        <strain evidence="3 4">36-1</strain>
    </source>
</reference>
<dbReference type="EMBL" id="JAWRVI010000002">
    <property type="protein sequence ID" value="KAK4094831.1"/>
    <property type="molecule type" value="Genomic_DNA"/>
</dbReference>
<feature type="region of interest" description="Disordered" evidence="1">
    <location>
        <begin position="1016"/>
        <end position="1045"/>
    </location>
</feature>
<keyword evidence="5" id="KW-1185">Reference proteome</keyword>
<accession>A0A2U3DYH7</accession>
<evidence type="ECO:0000313" key="3">
    <source>
        <dbReference type="EMBL" id="PWI67320.1"/>
    </source>
</evidence>
<comment type="caution">
    <text evidence="3">The sequence shown here is derived from an EMBL/GenBank/DDBJ whole genome shotgun (WGS) entry which is preliminary data.</text>
</comment>
<evidence type="ECO:0000313" key="2">
    <source>
        <dbReference type="EMBL" id="KAK4094831.1"/>
    </source>
</evidence>